<reference evidence="9 10" key="1">
    <citation type="journal article" date="2018" name="Sci. Rep.">
        <title>Comparative genomics provides insights into the lifestyle and reveals functional heterogeneity of dark septate endophytic fungi.</title>
        <authorList>
            <person name="Knapp D.G."/>
            <person name="Nemeth J.B."/>
            <person name="Barry K."/>
            <person name="Hainaut M."/>
            <person name="Henrissat B."/>
            <person name="Johnson J."/>
            <person name="Kuo A."/>
            <person name="Lim J.H.P."/>
            <person name="Lipzen A."/>
            <person name="Nolan M."/>
            <person name="Ohm R.A."/>
            <person name="Tamas L."/>
            <person name="Grigoriev I.V."/>
            <person name="Spatafora J.W."/>
            <person name="Nagy L.G."/>
            <person name="Kovacs G.M."/>
        </authorList>
    </citation>
    <scope>NUCLEOTIDE SEQUENCE [LARGE SCALE GENOMIC DNA]</scope>
    <source>
        <strain evidence="9 10">DSE2036</strain>
    </source>
</reference>
<evidence type="ECO:0000256" key="2">
    <source>
        <dbReference type="ARBA" id="ARBA00023015"/>
    </source>
</evidence>
<evidence type="ECO:0000256" key="5">
    <source>
        <dbReference type="ARBA" id="ARBA00023242"/>
    </source>
</evidence>
<proteinExistence type="inferred from homology"/>
<evidence type="ECO:0000259" key="8">
    <source>
        <dbReference type="PROSITE" id="PS51325"/>
    </source>
</evidence>
<dbReference type="PROSITE" id="PS51325">
    <property type="entry name" value="ALPHA_BOX"/>
    <property type="match status" value="1"/>
</dbReference>
<gene>
    <name evidence="9" type="ORF">DM02DRAFT_667446</name>
</gene>
<evidence type="ECO:0000256" key="4">
    <source>
        <dbReference type="ARBA" id="ARBA00023163"/>
    </source>
</evidence>
<keyword evidence="2 7" id="KW-0805">Transcription regulation</keyword>
<comment type="function">
    <text evidence="6">Mating type proteins are sequence specific DNA-binding proteins that act as master switches in fungal differentiation by controlling gene expression in a cell type-specific fashion. Transcriptional activator that induces the transcription of alpha-specific genes.</text>
</comment>
<dbReference type="Pfam" id="PF04769">
    <property type="entry name" value="MATalpha_HMGbox"/>
    <property type="match status" value="1"/>
</dbReference>
<evidence type="ECO:0000256" key="1">
    <source>
        <dbReference type="ARBA" id="ARBA00015083"/>
    </source>
</evidence>
<keyword evidence="5 7" id="KW-0539">Nucleus</keyword>
<comment type="subcellular location">
    <subcellularLocation>
        <location evidence="7">Nucleus</location>
    </subcellularLocation>
</comment>
<sequence>MASFAQPEDESAIRQPTSLEISQFIASRTPQEMAELMHSVSHPAAHATLTAALLHTSPREPEALPEKNKKALNAFVGFRCYYLAIPPFKPWPMKKLSKSMSTLWETDPNKAIWNLMGKAWSIFRDQVGKDRAPLREFFEIVCPRFGIPPPEVYLQVLGWSFIVNADGNPQLVRTGSSSSMGSGRATENEPMSVADIISIAQQRGYAAEHKVDPDTTPSTFIGHTADTPVVEEFEEADTDDMSLDAHLDAHQLSQLEDLQSRIAATNEVAEALPPPSPSSIPGFDPRNLAPGATNFNDPIYNLPDYLSLQIIQGAQEFESTTSGYSASMTGAAMMTEPTFMTQPAPMFESNQMYEPSQLFEPGHMVAPTSMNETTGGFPEDPQDMPDVTFDMNDWSAFKAGANSDVTLPAIWQSN</sequence>
<evidence type="ECO:0000313" key="9">
    <source>
        <dbReference type="EMBL" id="PVI06562.1"/>
    </source>
</evidence>
<accession>A0A2V1E8S2</accession>
<name>A0A2V1E8S2_9PLEO</name>
<dbReference type="Proteomes" id="UP000244855">
    <property type="component" value="Unassembled WGS sequence"/>
</dbReference>
<protein>
    <recommendedName>
        <fullName evidence="1">Mating-type protein MAT-1</fullName>
    </recommendedName>
</protein>
<keyword evidence="4 7" id="KW-0804">Transcription</keyword>
<feature type="domain" description="Alpha box" evidence="8">
    <location>
        <begin position="67"/>
        <end position="124"/>
    </location>
</feature>
<evidence type="ECO:0000256" key="3">
    <source>
        <dbReference type="ARBA" id="ARBA00023125"/>
    </source>
</evidence>
<dbReference type="GO" id="GO:0045895">
    <property type="term" value="P:positive regulation of mating-type specific transcription, DNA-templated"/>
    <property type="evidence" value="ECO:0007669"/>
    <property type="project" value="InterPro"/>
</dbReference>
<dbReference type="EMBL" id="KZ805308">
    <property type="protein sequence ID" value="PVI06562.1"/>
    <property type="molecule type" value="Genomic_DNA"/>
</dbReference>
<dbReference type="GO" id="GO:0005634">
    <property type="term" value="C:nucleus"/>
    <property type="evidence" value="ECO:0007669"/>
    <property type="project" value="UniProtKB-SubCell"/>
</dbReference>
<evidence type="ECO:0000313" key="10">
    <source>
        <dbReference type="Proteomes" id="UP000244855"/>
    </source>
</evidence>
<dbReference type="OrthoDB" id="5398665at2759"/>
<keyword evidence="3 7" id="KW-0238">DNA-binding</keyword>
<evidence type="ECO:0000256" key="6">
    <source>
        <dbReference type="ARBA" id="ARBA00035106"/>
    </source>
</evidence>
<dbReference type="GO" id="GO:0008301">
    <property type="term" value="F:DNA binding, bending"/>
    <property type="evidence" value="ECO:0007669"/>
    <property type="project" value="InterPro"/>
</dbReference>
<dbReference type="AlphaFoldDB" id="A0A2V1E8S2"/>
<keyword evidence="10" id="KW-1185">Reference proteome</keyword>
<dbReference type="InterPro" id="IPR006856">
    <property type="entry name" value="MATalpha_HMGbox"/>
</dbReference>
<evidence type="ECO:0000256" key="7">
    <source>
        <dbReference type="RuleBase" id="RU003516"/>
    </source>
</evidence>
<comment type="similarity">
    <text evidence="7">Belongs to the MATALPHA1 family.</text>
</comment>
<organism evidence="9 10">
    <name type="scientific">Periconia macrospinosa</name>
    <dbReference type="NCBI Taxonomy" id="97972"/>
    <lineage>
        <taxon>Eukaryota</taxon>
        <taxon>Fungi</taxon>
        <taxon>Dikarya</taxon>
        <taxon>Ascomycota</taxon>
        <taxon>Pezizomycotina</taxon>
        <taxon>Dothideomycetes</taxon>
        <taxon>Pleosporomycetidae</taxon>
        <taxon>Pleosporales</taxon>
        <taxon>Massarineae</taxon>
        <taxon>Periconiaceae</taxon>
        <taxon>Periconia</taxon>
    </lineage>
</organism>